<feature type="non-terminal residue" evidence="2">
    <location>
        <position position="90"/>
    </location>
</feature>
<evidence type="ECO:0000256" key="1">
    <source>
        <dbReference type="SAM" id="MobiDB-lite"/>
    </source>
</evidence>
<organism evidence="2 3">
    <name type="scientific">Diploptera punctata</name>
    <name type="common">Pacific beetle cockroach</name>
    <dbReference type="NCBI Taxonomy" id="6984"/>
    <lineage>
        <taxon>Eukaryota</taxon>
        <taxon>Metazoa</taxon>
        <taxon>Ecdysozoa</taxon>
        <taxon>Arthropoda</taxon>
        <taxon>Hexapoda</taxon>
        <taxon>Insecta</taxon>
        <taxon>Pterygota</taxon>
        <taxon>Neoptera</taxon>
        <taxon>Polyneoptera</taxon>
        <taxon>Dictyoptera</taxon>
        <taxon>Blattodea</taxon>
        <taxon>Blaberoidea</taxon>
        <taxon>Blaberidae</taxon>
        <taxon>Diplopterinae</taxon>
        <taxon>Diploptera</taxon>
    </lineage>
</organism>
<proteinExistence type="predicted"/>
<feature type="region of interest" description="Disordered" evidence="1">
    <location>
        <begin position="1"/>
        <end position="31"/>
    </location>
</feature>
<keyword evidence="3" id="KW-1185">Reference proteome</keyword>
<accession>A0AAD7ZPV0</accession>
<name>A0AAD7ZPV0_DIPPU</name>
<reference evidence="2" key="1">
    <citation type="journal article" date="2023" name="IScience">
        <title>Live-bearing cockroach genome reveals convergent evolutionary mechanisms linked to viviparity in insects and beyond.</title>
        <authorList>
            <person name="Fouks B."/>
            <person name="Harrison M.C."/>
            <person name="Mikhailova A.A."/>
            <person name="Marchal E."/>
            <person name="English S."/>
            <person name="Carruthers M."/>
            <person name="Jennings E.C."/>
            <person name="Chiamaka E.L."/>
            <person name="Frigard R.A."/>
            <person name="Pippel M."/>
            <person name="Attardo G.M."/>
            <person name="Benoit J.B."/>
            <person name="Bornberg-Bauer E."/>
            <person name="Tobe S.S."/>
        </authorList>
    </citation>
    <scope>NUCLEOTIDE SEQUENCE</scope>
    <source>
        <strain evidence="2">Stay&amp;Tobe</strain>
    </source>
</reference>
<dbReference type="EMBL" id="JASPKZ010007545">
    <property type="protein sequence ID" value="KAJ9583688.1"/>
    <property type="molecule type" value="Genomic_DNA"/>
</dbReference>
<sequence length="90" mass="10120">DRRKVAESSQRRSRRRATIPQQEGEDNTATKFVVRTSNKGFQAGSGFGESGDLSRNTRGILTQECGANRNYKAHALKAYKVWVDNLCLFL</sequence>
<reference evidence="2" key="2">
    <citation type="submission" date="2023-05" db="EMBL/GenBank/DDBJ databases">
        <authorList>
            <person name="Fouks B."/>
        </authorList>
    </citation>
    <scope>NUCLEOTIDE SEQUENCE</scope>
    <source>
        <strain evidence="2">Stay&amp;Tobe</strain>
        <tissue evidence="2">Testes</tissue>
    </source>
</reference>
<gene>
    <name evidence="2" type="ORF">L9F63_021973</name>
</gene>
<dbReference type="Proteomes" id="UP001233999">
    <property type="component" value="Unassembled WGS sequence"/>
</dbReference>
<comment type="caution">
    <text evidence="2">The sequence shown here is derived from an EMBL/GenBank/DDBJ whole genome shotgun (WGS) entry which is preliminary data.</text>
</comment>
<protein>
    <submittedName>
        <fullName evidence="2">Uncharacterized protein</fullName>
    </submittedName>
</protein>
<feature type="compositionally biased region" description="Basic and acidic residues" evidence="1">
    <location>
        <begin position="1"/>
        <end position="10"/>
    </location>
</feature>
<dbReference type="AlphaFoldDB" id="A0AAD7ZPV0"/>
<evidence type="ECO:0000313" key="3">
    <source>
        <dbReference type="Proteomes" id="UP001233999"/>
    </source>
</evidence>
<feature type="non-terminal residue" evidence="2">
    <location>
        <position position="1"/>
    </location>
</feature>
<evidence type="ECO:0000313" key="2">
    <source>
        <dbReference type="EMBL" id="KAJ9583688.1"/>
    </source>
</evidence>